<organism evidence="2 3">
    <name type="scientific">Maribacter aquimaris</name>
    <dbReference type="NCBI Taxonomy" id="2737171"/>
    <lineage>
        <taxon>Bacteria</taxon>
        <taxon>Pseudomonadati</taxon>
        <taxon>Bacteroidota</taxon>
        <taxon>Flavobacteriia</taxon>
        <taxon>Flavobacteriales</taxon>
        <taxon>Flavobacteriaceae</taxon>
        <taxon>Maribacter</taxon>
    </lineage>
</organism>
<dbReference type="SUPFAM" id="SSF50969">
    <property type="entry name" value="YVTN repeat-like/Quinoprotein amine dehydrogenase"/>
    <property type="match status" value="1"/>
</dbReference>
<accession>A0ABR7V2X6</accession>
<dbReference type="InterPro" id="IPR011044">
    <property type="entry name" value="Quino_amine_DH_bsu"/>
</dbReference>
<sequence>MKTATILKFIKNPIYPFIVFFTTVCIWPVQAQTVRDHRNKTKKTVVRDHRNQTTFKPLNHYWNDSRKDNQLTATIEGKNGALGADYRFVRQDGYVLEKASSIEGQAIPLYLYYNKTLEDNFSTASPEGIKAAKAAGYKKVRVQGYILKNVKPNYQHLYKPLWLYYHDTRKDNFTIATAEGMSVAEAGGYRKVRVEGYILNALDDNHQIEITTALSARYLNNYPSDRGNGWSDKLQGVGHDDTNWFFTQKERLWKFPISHDLNKHVSRNNLPSGVKTVSIPNVLKKLGYNHFGDLVEHKGFLFIPLEAEHNSYRKAVSYVGIEVDSPKNGTNPLIAVFRASDLSYVGSGALPAQTKAGWCAIHPQNGMLYTSNNSMNIDNKLLVYTMDLEALKENRKWLKYSGSKDLLDENGNIITIKGYMQGGEFSDDGKFLFIINGKGTDFNKKDGGIWVFNFKTRRKALKSETSGVFKYEFNPGYNMEEPEGLTYWDLDNLNAPGIKGKLHAILLNSDATSSDEFWLKHYDLKSIRVPLYGN</sequence>
<evidence type="ECO:0000259" key="1">
    <source>
        <dbReference type="Pfam" id="PF18885"/>
    </source>
</evidence>
<dbReference type="Proteomes" id="UP001166021">
    <property type="component" value="Unassembled WGS sequence"/>
</dbReference>
<comment type="caution">
    <text evidence="2">The sequence shown here is derived from an EMBL/GenBank/DDBJ whole genome shotgun (WGS) entry which is preliminary data.</text>
</comment>
<dbReference type="Pfam" id="PF18885">
    <property type="entry name" value="DUF5648"/>
    <property type="match status" value="1"/>
</dbReference>
<proteinExistence type="predicted"/>
<name>A0ABR7V2X6_9FLAO</name>
<evidence type="ECO:0000313" key="2">
    <source>
        <dbReference type="EMBL" id="MBD0778976.1"/>
    </source>
</evidence>
<protein>
    <recommendedName>
        <fullName evidence="1">DUF5648 domain-containing protein</fullName>
    </recommendedName>
</protein>
<dbReference type="EMBL" id="JABTCF010000009">
    <property type="protein sequence ID" value="MBD0778976.1"/>
    <property type="molecule type" value="Genomic_DNA"/>
</dbReference>
<gene>
    <name evidence="2" type="ORF">HPE56_14340</name>
</gene>
<reference evidence="2" key="1">
    <citation type="submission" date="2020-05" db="EMBL/GenBank/DDBJ databases">
        <title>The draft genome sequence of Maribacter sp. ANRC-HE7.</title>
        <authorList>
            <person name="Mu L."/>
        </authorList>
    </citation>
    <scope>NUCLEOTIDE SEQUENCE</scope>
    <source>
        <strain evidence="2">ANRC-HE7</strain>
    </source>
</reference>
<keyword evidence="3" id="KW-1185">Reference proteome</keyword>
<feature type="domain" description="DUF5648" evidence="1">
    <location>
        <begin position="60"/>
        <end position="198"/>
    </location>
</feature>
<dbReference type="RefSeq" id="WP_188244442.1">
    <property type="nucleotide sequence ID" value="NZ_JABTCF010000009.1"/>
</dbReference>
<dbReference type="InterPro" id="IPR043708">
    <property type="entry name" value="DUF5648"/>
</dbReference>
<evidence type="ECO:0000313" key="3">
    <source>
        <dbReference type="Proteomes" id="UP001166021"/>
    </source>
</evidence>